<evidence type="ECO:0000313" key="2">
    <source>
        <dbReference type="Proteomes" id="UP000642920"/>
    </source>
</evidence>
<dbReference type="Proteomes" id="UP000642920">
    <property type="component" value="Unassembled WGS sequence"/>
</dbReference>
<accession>A0A937DII3</accession>
<organism evidence="1 2">
    <name type="scientific">Marivirga atlantica</name>
    <dbReference type="NCBI Taxonomy" id="1548457"/>
    <lineage>
        <taxon>Bacteria</taxon>
        <taxon>Pseudomonadati</taxon>
        <taxon>Bacteroidota</taxon>
        <taxon>Cytophagia</taxon>
        <taxon>Cytophagales</taxon>
        <taxon>Marivirgaceae</taxon>
        <taxon>Marivirga</taxon>
    </lineage>
</organism>
<gene>
    <name evidence="1" type="ORF">JKP34_07225</name>
</gene>
<comment type="caution">
    <text evidence="1">The sequence shown here is derived from an EMBL/GenBank/DDBJ whole genome shotgun (WGS) entry which is preliminary data.</text>
</comment>
<keyword evidence="2" id="KW-1185">Reference proteome</keyword>
<sequence>MERYQQEIASKINELSNYGYINHFDFSQDHLELKRVKEDESVEVKNYVAEQVSVEAEYVYEEKGTAVVTLMTNDGELGYVIDHSDANGEFPAIRYFESLED</sequence>
<evidence type="ECO:0000313" key="1">
    <source>
        <dbReference type="EMBL" id="MBL0765035.1"/>
    </source>
</evidence>
<name>A0A937DII3_9BACT</name>
<reference evidence="1" key="1">
    <citation type="submission" date="2021-01" db="EMBL/GenBank/DDBJ databases">
        <title>Marivirga sp. nov., isolated from intertidal surface sediments.</title>
        <authorList>
            <person name="Zhang M."/>
        </authorList>
    </citation>
    <scope>NUCLEOTIDE SEQUENCE</scope>
    <source>
        <strain evidence="1">SM1354</strain>
    </source>
</reference>
<dbReference type="AlphaFoldDB" id="A0A937DII3"/>
<dbReference type="EMBL" id="JAERQG010000001">
    <property type="protein sequence ID" value="MBL0765035.1"/>
    <property type="molecule type" value="Genomic_DNA"/>
</dbReference>
<protein>
    <submittedName>
        <fullName evidence="1">Uncharacterized protein</fullName>
    </submittedName>
</protein>
<dbReference type="RefSeq" id="WP_201919159.1">
    <property type="nucleotide sequence ID" value="NZ_JAERQG010000001.1"/>
</dbReference>
<proteinExistence type="predicted"/>